<dbReference type="InterPro" id="IPR001752">
    <property type="entry name" value="Kinesin_motor_dom"/>
</dbReference>
<dbReference type="PRINTS" id="PR00380">
    <property type="entry name" value="KINESINHEAVY"/>
</dbReference>
<dbReference type="GO" id="GO:0005546">
    <property type="term" value="F:phosphatidylinositol-4,5-bisphosphate binding"/>
    <property type="evidence" value="ECO:0007669"/>
    <property type="project" value="UniProtKB-ARBA"/>
</dbReference>
<keyword evidence="4" id="KW-0963">Cytoplasm</keyword>
<keyword evidence="10" id="KW-0206">Cytoskeleton</keyword>
<feature type="domain" description="Kinesin motor" evidence="16">
    <location>
        <begin position="5"/>
        <end position="354"/>
    </location>
</feature>
<keyword evidence="3" id="KW-0813">Transport</keyword>
<dbReference type="InterPro" id="IPR000253">
    <property type="entry name" value="FHA_dom"/>
</dbReference>
<evidence type="ECO:0000313" key="17">
    <source>
        <dbReference type="EMBL" id="KAG2224031.1"/>
    </source>
</evidence>
<dbReference type="Gene3D" id="3.40.850.10">
    <property type="entry name" value="Kinesin motor domain"/>
    <property type="match status" value="1"/>
</dbReference>
<evidence type="ECO:0000256" key="2">
    <source>
        <dbReference type="ARBA" id="ARBA00020751"/>
    </source>
</evidence>
<dbReference type="Pfam" id="PF16183">
    <property type="entry name" value="Kinesin_assoc"/>
    <property type="match status" value="1"/>
</dbReference>
<feature type="coiled-coil region" evidence="12">
    <location>
        <begin position="449"/>
        <end position="480"/>
    </location>
</feature>
<dbReference type="GO" id="GO:0005874">
    <property type="term" value="C:microtubule"/>
    <property type="evidence" value="ECO:0007669"/>
    <property type="project" value="UniProtKB-KW"/>
</dbReference>
<dbReference type="Proteomes" id="UP000646827">
    <property type="component" value="Unassembled WGS sequence"/>
</dbReference>
<proteinExistence type="inferred from homology"/>
<evidence type="ECO:0000256" key="8">
    <source>
        <dbReference type="ARBA" id="ARBA00023054"/>
    </source>
</evidence>
<dbReference type="SMART" id="SM00129">
    <property type="entry name" value="KISc"/>
    <property type="match status" value="1"/>
</dbReference>
<dbReference type="OrthoDB" id="3176171at2759"/>
<comment type="caution">
    <text evidence="17">The sequence shown here is derived from an EMBL/GenBank/DDBJ whole genome shotgun (WGS) entry which is preliminary data.</text>
</comment>
<dbReference type="Pfam" id="PF00498">
    <property type="entry name" value="FHA"/>
    <property type="match status" value="1"/>
</dbReference>
<dbReference type="GO" id="GO:0008017">
    <property type="term" value="F:microtubule binding"/>
    <property type="evidence" value="ECO:0007669"/>
    <property type="project" value="InterPro"/>
</dbReference>
<gene>
    <name evidence="17" type="ORF">INT45_009617</name>
</gene>
<evidence type="ECO:0000256" key="3">
    <source>
        <dbReference type="ARBA" id="ARBA00022448"/>
    </source>
</evidence>
<keyword evidence="8 12" id="KW-0175">Coiled coil</keyword>
<dbReference type="CDD" id="cd01233">
    <property type="entry name" value="PH_KIFIA_KIFIB"/>
    <property type="match status" value="1"/>
</dbReference>
<feature type="region of interest" description="Disordered" evidence="13">
    <location>
        <begin position="708"/>
        <end position="731"/>
    </location>
</feature>
<dbReference type="InterPro" id="IPR027417">
    <property type="entry name" value="P-loop_NTPase"/>
</dbReference>
<dbReference type="PROSITE" id="PS00411">
    <property type="entry name" value="KINESIN_MOTOR_1"/>
    <property type="match status" value="1"/>
</dbReference>
<evidence type="ECO:0000256" key="12">
    <source>
        <dbReference type="SAM" id="Coils"/>
    </source>
</evidence>
<dbReference type="GO" id="GO:0047496">
    <property type="term" value="P:vesicle transport along microtubule"/>
    <property type="evidence" value="ECO:0007669"/>
    <property type="project" value="UniProtKB-ARBA"/>
</dbReference>
<evidence type="ECO:0000256" key="1">
    <source>
        <dbReference type="ARBA" id="ARBA00004245"/>
    </source>
</evidence>
<evidence type="ECO:0000256" key="7">
    <source>
        <dbReference type="ARBA" id="ARBA00022840"/>
    </source>
</evidence>
<accession>A0A8H7VIE1</accession>
<evidence type="ECO:0000313" key="18">
    <source>
        <dbReference type="Proteomes" id="UP000646827"/>
    </source>
</evidence>
<dbReference type="Pfam" id="PF12473">
    <property type="entry name" value="DUF3694"/>
    <property type="match status" value="1"/>
</dbReference>
<comment type="similarity">
    <text evidence="11">Belongs to the TRAFAC class myosin-kinesin ATPase superfamily. Kinesin family.</text>
</comment>
<feature type="binding site" evidence="11">
    <location>
        <begin position="100"/>
        <end position="107"/>
    </location>
    <ligand>
        <name>ATP</name>
        <dbReference type="ChEBI" id="CHEBI:30616"/>
    </ligand>
</feature>
<keyword evidence="7 11" id="KW-0067">ATP-binding</keyword>
<dbReference type="Gene3D" id="2.30.29.30">
    <property type="entry name" value="Pleckstrin-homology domain (PH domain)/Phosphotyrosine-binding domain (PTB)"/>
    <property type="match status" value="1"/>
</dbReference>
<name>A0A8H7VIE1_9FUNG</name>
<evidence type="ECO:0000256" key="9">
    <source>
        <dbReference type="ARBA" id="ARBA00023175"/>
    </source>
</evidence>
<dbReference type="CDD" id="cd22705">
    <property type="entry name" value="FHA_KIF1"/>
    <property type="match status" value="1"/>
</dbReference>
<dbReference type="InterPro" id="IPR036961">
    <property type="entry name" value="Kinesin_motor_dom_sf"/>
</dbReference>
<dbReference type="InterPro" id="IPR032405">
    <property type="entry name" value="Kinesin_assoc"/>
</dbReference>
<evidence type="ECO:0000256" key="6">
    <source>
        <dbReference type="ARBA" id="ARBA00022741"/>
    </source>
</evidence>
<evidence type="ECO:0000256" key="4">
    <source>
        <dbReference type="ARBA" id="ARBA00022490"/>
    </source>
</evidence>
<organism evidence="17 18">
    <name type="scientific">Circinella minor</name>
    <dbReference type="NCBI Taxonomy" id="1195481"/>
    <lineage>
        <taxon>Eukaryota</taxon>
        <taxon>Fungi</taxon>
        <taxon>Fungi incertae sedis</taxon>
        <taxon>Mucoromycota</taxon>
        <taxon>Mucoromycotina</taxon>
        <taxon>Mucoromycetes</taxon>
        <taxon>Mucorales</taxon>
        <taxon>Lichtheimiaceae</taxon>
        <taxon>Circinella</taxon>
    </lineage>
</organism>
<evidence type="ECO:0000256" key="11">
    <source>
        <dbReference type="PROSITE-ProRule" id="PRU00283"/>
    </source>
</evidence>
<dbReference type="GO" id="GO:0008574">
    <property type="term" value="F:plus-end-directed microtubule motor activity"/>
    <property type="evidence" value="ECO:0007669"/>
    <property type="project" value="UniProtKB-ARBA"/>
</dbReference>
<evidence type="ECO:0000259" key="15">
    <source>
        <dbReference type="PROSITE" id="PS50006"/>
    </source>
</evidence>
<dbReference type="PROSITE" id="PS50003">
    <property type="entry name" value="PH_DOMAIN"/>
    <property type="match status" value="1"/>
</dbReference>
<dbReference type="InterPro" id="IPR049780">
    <property type="entry name" value="PH_KIFIA_KIFIB"/>
</dbReference>
<feature type="domain" description="PH" evidence="14">
    <location>
        <begin position="1559"/>
        <end position="1658"/>
    </location>
</feature>
<dbReference type="CDD" id="cd01365">
    <property type="entry name" value="KISc_KIF1A_KIF1B"/>
    <property type="match status" value="1"/>
</dbReference>
<dbReference type="Gene3D" id="2.60.200.20">
    <property type="match status" value="1"/>
</dbReference>
<dbReference type="InterPro" id="IPR022140">
    <property type="entry name" value="Kinesin-like_KIF1-typ"/>
</dbReference>
<keyword evidence="9 11" id="KW-0505">Motor protein</keyword>
<keyword evidence="6 11" id="KW-0547">Nucleotide-binding</keyword>
<dbReference type="SUPFAM" id="SSF49879">
    <property type="entry name" value="SMAD/FHA domain"/>
    <property type="match status" value="1"/>
</dbReference>
<dbReference type="FunFam" id="3.40.850.10:FF:000047">
    <property type="entry name" value="Kinesin family protein"/>
    <property type="match status" value="1"/>
</dbReference>
<dbReference type="InterPro" id="IPR019821">
    <property type="entry name" value="Kinesin_motor_CS"/>
</dbReference>
<dbReference type="GO" id="GO:0005524">
    <property type="term" value="F:ATP binding"/>
    <property type="evidence" value="ECO:0007669"/>
    <property type="project" value="UniProtKB-UniRule"/>
</dbReference>
<evidence type="ECO:0000259" key="16">
    <source>
        <dbReference type="PROSITE" id="PS50067"/>
    </source>
</evidence>
<keyword evidence="5" id="KW-0493">Microtubule</keyword>
<dbReference type="InterPro" id="IPR022164">
    <property type="entry name" value="Kinesin-like"/>
</dbReference>
<feature type="region of interest" description="Disordered" evidence="13">
    <location>
        <begin position="1011"/>
        <end position="1039"/>
    </location>
</feature>
<evidence type="ECO:0000256" key="10">
    <source>
        <dbReference type="ARBA" id="ARBA00023212"/>
    </source>
</evidence>
<dbReference type="PROSITE" id="PS50006">
    <property type="entry name" value="FHA_DOMAIN"/>
    <property type="match status" value="1"/>
</dbReference>
<dbReference type="Pfam" id="PF12423">
    <property type="entry name" value="KIF1B"/>
    <property type="match status" value="1"/>
</dbReference>
<dbReference type="PANTHER" id="PTHR47117">
    <property type="entry name" value="STAR-RELATED LIPID TRANSFER PROTEIN 9"/>
    <property type="match status" value="1"/>
</dbReference>
<dbReference type="FunFam" id="2.60.200.20:FF:000021">
    <property type="entry name" value="Kinesin family protein"/>
    <property type="match status" value="1"/>
</dbReference>
<dbReference type="EMBL" id="JAEPRB010000050">
    <property type="protein sequence ID" value="KAG2224031.1"/>
    <property type="molecule type" value="Genomic_DNA"/>
</dbReference>
<dbReference type="Pfam" id="PF00169">
    <property type="entry name" value="PH"/>
    <property type="match status" value="1"/>
</dbReference>
<feature type="region of interest" description="Disordered" evidence="13">
    <location>
        <begin position="397"/>
        <end position="429"/>
    </location>
</feature>
<reference evidence="17 18" key="1">
    <citation type="submission" date="2020-12" db="EMBL/GenBank/DDBJ databases">
        <title>Metabolic potential, ecology and presence of endohyphal bacteria is reflected in genomic diversity of Mucoromycotina.</title>
        <authorList>
            <person name="Muszewska A."/>
            <person name="Okrasinska A."/>
            <person name="Steczkiewicz K."/>
            <person name="Drgas O."/>
            <person name="Orlowska M."/>
            <person name="Perlinska-Lenart U."/>
            <person name="Aleksandrzak-Piekarczyk T."/>
            <person name="Szatraj K."/>
            <person name="Zielenkiewicz U."/>
            <person name="Pilsyk S."/>
            <person name="Malc E."/>
            <person name="Mieczkowski P."/>
            <person name="Kruszewska J.S."/>
            <person name="Biernat P."/>
            <person name="Pawlowska J."/>
        </authorList>
    </citation>
    <scope>NUCLEOTIDE SEQUENCE [LARGE SCALE GENOMIC DNA]</scope>
    <source>
        <strain evidence="17 18">CBS 142.35</strain>
    </source>
</reference>
<dbReference type="Pfam" id="PF00225">
    <property type="entry name" value="Kinesin"/>
    <property type="match status" value="1"/>
</dbReference>
<evidence type="ECO:0000259" key="14">
    <source>
        <dbReference type="PROSITE" id="PS50003"/>
    </source>
</evidence>
<feature type="domain" description="FHA" evidence="15">
    <location>
        <begin position="533"/>
        <end position="584"/>
    </location>
</feature>
<dbReference type="SUPFAM" id="SSF52540">
    <property type="entry name" value="P-loop containing nucleoside triphosphate hydrolases"/>
    <property type="match status" value="1"/>
</dbReference>
<dbReference type="InterPro" id="IPR001849">
    <property type="entry name" value="PH_domain"/>
</dbReference>
<protein>
    <recommendedName>
        <fullName evidence="2">Kinesin-like protein unc-104</fullName>
    </recommendedName>
</protein>
<evidence type="ECO:0000256" key="5">
    <source>
        <dbReference type="ARBA" id="ARBA00022701"/>
    </source>
</evidence>
<comment type="subcellular location">
    <subcellularLocation>
        <location evidence="1">Cytoplasm</location>
        <location evidence="1">Cytoskeleton</location>
    </subcellularLocation>
</comment>
<sequence length="1681" mass="188911">MSGGNIKVVVRCRPMNSREQARGAASLIEMKGNQTIIRKPDEMKTGTQDDVKAFTFDKSYWSADKEDPSYADQEKVFNDLGVDLLDHAFDGYNCCIFAYGQTGSGKSYSMMGYGEDKGITPRTCSELFNRIEAVTDERTTCRVEVSYIEIYNEKVRDLLNPKNKNNLKVREHPSLGPYVEDLSKMAVNSFDDINQLMDEGNKARTVAATNMNATSSRSHGVFTLILTQKRKDEATKLDTEKVARISLVDLAGSERANSTGATGARLKEGANINRSLTTLGKVIAGLAEQSMQEAPKKGRKAKEVFIPYRDSVLTWLLKDSLGGNSKTAMIAAISPADYEETLSTLRYADQAKKIKNKAVVNEDPNAKIIRELKEELDLLRNRLTVYAPEVAAQLAAQSTYKGSSVQGSKSTDRNNPGSATGAGATPELLDASQEIEVADGTGSVRKMTQQQIIEQLKSSEKLLENLNETWEDKLKKTEEIQVERERALEELGITVYKNNVGVYTPKKMPHLVNLSEDPLMSECLVYQLKPGNTRVGKENTDTPAEIRLSGSNIQEEHCVFENENGIVTLHPNEGSLTIMNGMRIAEPRRLKSGYRILLGDYHSFRFNHPEEVRRERDRQKSVILCSAGSSSNTNGGGPTTPGIVVDDPAWPTTPLGNGDNQTLYSEPFDINYAKLESGGRYYENEIKGLKDDELDKLYGDISRIRNSRRSRPVSRATIGGDDDDGSSKDSVRNSMATTTIVDLESVCTDTTFVHTEVEDRMKLERDKLQKVLDEQKQFYETRISRMSMQLGNQPGDALQQGEYTDLERAYVSKALKKWKSHRRVAMAEDILTNAVILKEANIIAKQFGKEAVYQFTIVEEGQFANAASYWETSTNTTQMTLAMHDIHEDDDAALTECNKPCVAVRVIDRKNNTLYIWSLDKLNARLKKMRDLANFMDKPMYRKHLNYEDPFFENPSRKYNLVGSAATSARNLIAQQAYESRVSIICRTTGQVKGQLRVLISPIARISQNNNRNNLTVNTNPTTPSSPTTPSPATTESSSTLVAGQQITFEVRLLELSGIKEEDFTKVHVQFRLSSFGSIPVHSQAEKIFATDPVSGFGEKSIDLDYSQTLSVTVTDTMLDILMNGMVSFEVYGKFQPRALKQIERWDDERENPRLKLGGRSLDSRMPNNKNSSNGVAYGRCADHLMFAADGGLERRSEEELLATERHDVVARIQICELMSNGKYVPVQVSAQNELDRGVFTLRQGLQRRIKVALYHTSGRQLVWTSMCKASIGRPRYFDSKGRILDPPNDGGQVPLKMGHQSIVYNNDGTSELAAYTAWDSSQHECPFLNCITSSNCRVILELKWQVEAEKCEKPMEFSTDIAVQIQGRDKSSTSSALRKFLGQSNKRVLSNFNATFLVHLKPPMTRRVSQLWRLNTASKYVRGEELLMDFWRPRGVALVNDFNEIGRKIERLEQVAATSQALTLKAAQSQTSNTSSTNMVMIDDGNEQQQKQSSEHTEKLLRKIIDLWTKKSDVAEMTISQDPPTSKEPNQTYHLQLSQQPSDAKLLAEVKLISKTGNVSKKGYLTYQENALDNKWVKRWFVIRRPYIYVYTNRSETDEQGVINVSSVRVDYNRELERMIDRNHVFSLYTNNNAYTLQASSKTEMADWITKIDQLFPLEKLNSNFNNTSFTADTTISTNC</sequence>
<dbReference type="InterPro" id="IPR011993">
    <property type="entry name" value="PH-like_dom_sf"/>
</dbReference>
<dbReference type="SMART" id="SM00233">
    <property type="entry name" value="PH"/>
    <property type="match status" value="1"/>
</dbReference>
<dbReference type="SUPFAM" id="SSF50729">
    <property type="entry name" value="PH domain-like"/>
    <property type="match status" value="1"/>
</dbReference>
<dbReference type="Gene3D" id="6.10.250.2520">
    <property type="match status" value="1"/>
</dbReference>
<dbReference type="PANTHER" id="PTHR47117:SF10">
    <property type="entry name" value="KINESIN-LIKE PROTEIN KIF1B"/>
    <property type="match status" value="1"/>
</dbReference>
<dbReference type="SMART" id="SM00240">
    <property type="entry name" value="FHA"/>
    <property type="match status" value="1"/>
</dbReference>
<keyword evidence="18" id="KW-1185">Reference proteome</keyword>
<evidence type="ECO:0000256" key="13">
    <source>
        <dbReference type="SAM" id="MobiDB-lite"/>
    </source>
</evidence>
<feature type="compositionally biased region" description="Polar residues" evidence="13">
    <location>
        <begin position="397"/>
        <end position="418"/>
    </location>
</feature>
<dbReference type="InterPro" id="IPR008984">
    <property type="entry name" value="SMAD_FHA_dom_sf"/>
</dbReference>
<dbReference type="PROSITE" id="PS50067">
    <property type="entry name" value="KINESIN_MOTOR_2"/>
    <property type="match status" value="1"/>
</dbReference>